<name>A0ACA9Y1H9_9ASCO</name>
<organism evidence="1 2">
    <name type="scientific">[Candida] jaroonii</name>
    <dbReference type="NCBI Taxonomy" id="467808"/>
    <lineage>
        <taxon>Eukaryota</taxon>
        <taxon>Fungi</taxon>
        <taxon>Dikarya</taxon>
        <taxon>Ascomycota</taxon>
        <taxon>Saccharomycotina</taxon>
        <taxon>Pichiomycetes</taxon>
        <taxon>Debaryomycetaceae</taxon>
        <taxon>Yamadazyma</taxon>
    </lineage>
</organism>
<keyword evidence="2" id="KW-1185">Reference proteome</keyword>
<gene>
    <name evidence="1" type="ORF">CLIB1444_01S14950</name>
</gene>
<dbReference type="EMBL" id="CALSDN010000001">
    <property type="protein sequence ID" value="CAH6718807.1"/>
    <property type="molecule type" value="Genomic_DNA"/>
</dbReference>
<comment type="caution">
    <text evidence="1">The sequence shown here is derived from an EMBL/GenBank/DDBJ whole genome shotgun (WGS) entry which is preliminary data.</text>
</comment>
<evidence type="ECO:0000313" key="2">
    <source>
        <dbReference type="Proteomes" id="UP001152531"/>
    </source>
</evidence>
<sequence>MKCYQGQVPMMQINNGKLKNIPISSLPVVIDSWNDFTKNDNRGSFNYSVVPIIYSISTSMVVTVFLTLFVLTSYTIKPSLILKASTILSSIFIIMVGIKSMYDLHVQQESGFLFGAVLLNSINTPIYLSVVDLVVVFLLQINQVQVIMRLFSRQNDKRLTLIVGLSASLSSQIIWGVSKFTNFGDISEAGDIIPTFIYLTRTSMAICYAALISVFLVLKINYILANKQIWLLTILTFILIYGPVAFFISDVANAFVYELSEIFSVATYVVTVVIPWEWCNKFNLIMKAKEKEGVLGRRFYEDELYELDGLELFVEESDDDRDHGTRDLEQLLPNNHNEGDDGNNHDNDGTARNGAGGSNTRKLRRYKPLKPKNTSLGLLNTFDRTKQAFFDITDTIIATGFAIPRSASIPSSPFKKNDETTDPKTTDAIVAEQQQNPNRHRRDIFVYSTKQVVLGED</sequence>
<evidence type="ECO:0000313" key="1">
    <source>
        <dbReference type="EMBL" id="CAH6718807.1"/>
    </source>
</evidence>
<dbReference type="Proteomes" id="UP001152531">
    <property type="component" value="Unassembled WGS sequence"/>
</dbReference>
<accession>A0ACA9Y1H9</accession>
<proteinExistence type="predicted"/>
<protein>
    <submittedName>
        <fullName evidence="1">PH-response regulator protein palH/RIM21</fullName>
    </submittedName>
</protein>
<reference evidence="1" key="1">
    <citation type="submission" date="2022-06" db="EMBL/GenBank/DDBJ databases">
        <authorList>
            <person name="Legras J.-L."/>
            <person name="Devillers H."/>
            <person name="Grondin C."/>
        </authorList>
    </citation>
    <scope>NUCLEOTIDE SEQUENCE</scope>
    <source>
        <strain evidence="1">CLIB 1444</strain>
    </source>
</reference>